<dbReference type="SUPFAM" id="SSF51182">
    <property type="entry name" value="RmlC-like cupins"/>
    <property type="match status" value="1"/>
</dbReference>
<dbReference type="VEuPathDB" id="FungiDB:PV10_00367"/>
<feature type="region of interest" description="Disordered" evidence="1">
    <location>
        <begin position="1"/>
        <end position="20"/>
    </location>
</feature>
<protein>
    <recommendedName>
        <fullName evidence="4">Cupin 2 conserved barrel domain-containing protein</fullName>
    </recommendedName>
</protein>
<reference evidence="2 3" key="1">
    <citation type="submission" date="2017-03" db="EMBL/GenBank/DDBJ databases">
        <title>Genomes of endolithic fungi from Antarctica.</title>
        <authorList>
            <person name="Coleine C."/>
            <person name="Masonjones S."/>
            <person name="Stajich J.E."/>
        </authorList>
    </citation>
    <scope>NUCLEOTIDE SEQUENCE [LARGE SCALE GENOMIC DNA]</scope>
    <source>
        <strain evidence="2 3">CCFEE 6314</strain>
    </source>
</reference>
<dbReference type="Proteomes" id="UP000288859">
    <property type="component" value="Unassembled WGS sequence"/>
</dbReference>
<organism evidence="2 3">
    <name type="scientific">Exophiala mesophila</name>
    <name type="common">Black yeast-like fungus</name>
    <dbReference type="NCBI Taxonomy" id="212818"/>
    <lineage>
        <taxon>Eukaryota</taxon>
        <taxon>Fungi</taxon>
        <taxon>Dikarya</taxon>
        <taxon>Ascomycota</taxon>
        <taxon>Pezizomycotina</taxon>
        <taxon>Eurotiomycetes</taxon>
        <taxon>Chaetothyriomycetidae</taxon>
        <taxon>Chaetothyriales</taxon>
        <taxon>Herpotrichiellaceae</taxon>
        <taxon>Exophiala</taxon>
    </lineage>
</organism>
<dbReference type="InterPro" id="IPR014710">
    <property type="entry name" value="RmlC-like_jellyroll"/>
</dbReference>
<dbReference type="EMBL" id="NAJM01000002">
    <property type="protein sequence ID" value="RVX75536.1"/>
    <property type="molecule type" value="Genomic_DNA"/>
</dbReference>
<accession>A0A438NII1</accession>
<sequence>MLSFLRPSAPPRTERAGQNPVFYENGRSSLEFRDARADFTLRNVHPPMVKGEPLSIMVPPHHYHIKQSEHFRIVSGSVNIYRGLDPQPWKTLSDRDGFERTAMIPKKIYHRIENASSTEPLVLDVHLAPEEYEVEQRFFRNFFGYLDDCKSGNVAPSLFQLLVFLHSADTPLALPISESWPGVFASRIILIGMAFWGRWILGYKQTYPEYYLEKKDL</sequence>
<dbReference type="InterPro" id="IPR011051">
    <property type="entry name" value="RmlC_Cupin_sf"/>
</dbReference>
<dbReference type="AlphaFoldDB" id="A0A438NII1"/>
<evidence type="ECO:0000313" key="3">
    <source>
        <dbReference type="Proteomes" id="UP000288859"/>
    </source>
</evidence>
<evidence type="ECO:0008006" key="4">
    <source>
        <dbReference type="Google" id="ProtNLM"/>
    </source>
</evidence>
<proteinExistence type="predicted"/>
<dbReference type="OrthoDB" id="9976870at2759"/>
<evidence type="ECO:0000256" key="1">
    <source>
        <dbReference type="SAM" id="MobiDB-lite"/>
    </source>
</evidence>
<evidence type="ECO:0000313" key="2">
    <source>
        <dbReference type="EMBL" id="RVX75536.1"/>
    </source>
</evidence>
<comment type="caution">
    <text evidence="2">The sequence shown here is derived from an EMBL/GenBank/DDBJ whole genome shotgun (WGS) entry which is preliminary data.</text>
</comment>
<name>A0A438NII1_EXOME</name>
<dbReference type="Gene3D" id="2.60.120.10">
    <property type="entry name" value="Jelly Rolls"/>
    <property type="match status" value="1"/>
</dbReference>
<gene>
    <name evidence="2" type="ORF">B0A52_00889</name>
</gene>